<dbReference type="Proteomes" id="UP000317650">
    <property type="component" value="Chromosome 5"/>
</dbReference>
<keyword evidence="1" id="KW-0472">Membrane</keyword>
<evidence type="ECO:0000313" key="3">
    <source>
        <dbReference type="Proteomes" id="UP000317650"/>
    </source>
</evidence>
<keyword evidence="1" id="KW-1133">Transmembrane helix</keyword>
<proteinExistence type="predicted"/>
<evidence type="ECO:0000313" key="2">
    <source>
        <dbReference type="EMBL" id="THU67226.1"/>
    </source>
</evidence>
<evidence type="ECO:0000256" key="1">
    <source>
        <dbReference type="SAM" id="Phobius"/>
    </source>
</evidence>
<feature type="transmembrane region" description="Helical" evidence="1">
    <location>
        <begin position="15"/>
        <end position="33"/>
    </location>
</feature>
<protein>
    <submittedName>
        <fullName evidence="2">Uncharacterized protein</fullName>
    </submittedName>
</protein>
<accession>A0A4S8JY33</accession>
<keyword evidence="1" id="KW-0812">Transmembrane</keyword>
<keyword evidence="3" id="KW-1185">Reference proteome</keyword>
<dbReference type="EMBL" id="PYDT01000003">
    <property type="protein sequence ID" value="THU67226.1"/>
    <property type="molecule type" value="Genomic_DNA"/>
</dbReference>
<name>A0A4S8JY33_MUSBA</name>
<gene>
    <name evidence="2" type="ORF">C4D60_Mb05t22420</name>
</gene>
<reference evidence="2 3" key="1">
    <citation type="journal article" date="2019" name="Nat. Plants">
        <title>Genome sequencing of Musa balbisiana reveals subgenome evolution and function divergence in polyploid bananas.</title>
        <authorList>
            <person name="Yao X."/>
        </authorList>
    </citation>
    <scope>NUCLEOTIDE SEQUENCE [LARGE SCALE GENOMIC DNA]</scope>
    <source>
        <strain evidence="3">cv. DH-PKW</strain>
        <tissue evidence="2">Leaves</tissue>
    </source>
</reference>
<comment type="caution">
    <text evidence="2">The sequence shown here is derived from an EMBL/GenBank/DDBJ whole genome shotgun (WGS) entry which is preliminary data.</text>
</comment>
<sequence length="90" mass="10162">MVSVDVREFFEQSNFLQFLSALFFMYLSIFSFLSSTDRRPTLKLESSIADISVAARGVGLQPLPAIGTLTRQMRLLIEGQDIRCLITVMI</sequence>
<organism evidence="2 3">
    <name type="scientific">Musa balbisiana</name>
    <name type="common">Banana</name>
    <dbReference type="NCBI Taxonomy" id="52838"/>
    <lineage>
        <taxon>Eukaryota</taxon>
        <taxon>Viridiplantae</taxon>
        <taxon>Streptophyta</taxon>
        <taxon>Embryophyta</taxon>
        <taxon>Tracheophyta</taxon>
        <taxon>Spermatophyta</taxon>
        <taxon>Magnoliopsida</taxon>
        <taxon>Liliopsida</taxon>
        <taxon>Zingiberales</taxon>
        <taxon>Musaceae</taxon>
        <taxon>Musa</taxon>
    </lineage>
</organism>
<dbReference type="AlphaFoldDB" id="A0A4S8JY33"/>